<dbReference type="InterPro" id="IPR027443">
    <property type="entry name" value="IPNS-like_sf"/>
</dbReference>
<dbReference type="InterPro" id="IPR044861">
    <property type="entry name" value="IPNS-like_FE2OG_OXY"/>
</dbReference>
<evidence type="ECO:0000256" key="6">
    <source>
        <dbReference type="ARBA" id="ARBA00031011"/>
    </source>
</evidence>
<dbReference type="EC" id="1.14.20.7" evidence="2"/>
<evidence type="ECO:0000256" key="2">
    <source>
        <dbReference type="ARBA" id="ARBA00012293"/>
    </source>
</evidence>
<comment type="pathway">
    <text evidence="1">Alkene biosynthesis; ethylene biosynthesis via 2-oxoglutarate.</text>
</comment>
<dbReference type="Proteomes" id="UP000664417">
    <property type="component" value="Unassembled WGS sequence"/>
</dbReference>
<evidence type="ECO:0000256" key="1">
    <source>
        <dbReference type="ARBA" id="ARBA00004767"/>
    </source>
</evidence>
<evidence type="ECO:0000256" key="9">
    <source>
        <dbReference type="ARBA" id="ARBA00049359"/>
    </source>
</evidence>
<dbReference type="Gene3D" id="2.60.120.330">
    <property type="entry name" value="B-lactam Antibiotic, Isopenicillin N Synthase, Chain"/>
    <property type="match status" value="1"/>
</dbReference>
<evidence type="ECO:0000259" key="11">
    <source>
        <dbReference type="PROSITE" id="PS51471"/>
    </source>
</evidence>
<dbReference type="EMBL" id="JAFREP010000046">
    <property type="protein sequence ID" value="MBO1322950.1"/>
    <property type="molecule type" value="Genomic_DNA"/>
</dbReference>
<proteinExistence type="inferred from homology"/>
<evidence type="ECO:0000313" key="13">
    <source>
        <dbReference type="Proteomes" id="UP000664417"/>
    </source>
</evidence>
<evidence type="ECO:0000256" key="8">
    <source>
        <dbReference type="ARBA" id="ARBA00047725"/>
    </source>
</evidence>
<dbReference type="GO" id="GO:0102276">
    <property type="term" value="F:2-oxoglutarate oxygenase/decarboxylase (ethylene-forming) activity"/>
    <property type="evidence" value="ECO:0007669"/>
    <property type="project" value="UniProtKB-EC"/>
</dbReference>
<keyword evidence="13" id="KW-1185">Reference proteome</keyword>
<comment type="caution">
    <text evidence="12">The sequence shown here is derived from an EMBL/GenBank/DDBJ whole genome shotgun (WGS) entry which is preliminary data.</text>
</comment>
<evidence type="ECO:0000256" key="7">
    <source>
        <dbReference type="ARBA" id="ARBA00031282"/>
    </source>
</evidence>
<dbReference type="InterPro" id="IPR005123">
    <property type="entry name" value="Oxoglu/Fe-dep_dioxygenase_dom"/>
</dbReference>
<comment type="similarity">
    <text evidence="10">Belongs to the iron/ascorbate-dependent oxidoreductase family.</text>
</comment>
<evidence type="ECO:0000256" key="4">
    <source>
        <dbReference type="ARBA" id="ARBA00019045"/>
    </source>
</evidence>
<organism evidence="12 13">
    <name type="scientific">Acanthopleuribacter pedis</name>
    <dbReference type="NCBI Taxonomy" id="442870"/>
    <lineage>
        <taxon>Bacteria</taxon>
        <taxon>Pseudomonadati</taxon>
        <taxon>Acidobacteriota</taxon>
        <taxon>Holophagae</taxon>
        <taxon>Acanthopleuribacterales</taxon>
        <taxon>Acanthopleuribacteraceae</taxon>
        <taxon>Acanthopleuribacter</taxon>
    </lineage>
</organism>
<evidence type="ECO:0000256" key="5">
    <source>
        <dbReference type="ARBA" id="ARBA00022666"/>
    </source>
</evidence>
<dbReference type="RefSeq" id="WP_207862922.1">
    <property type="nucleotide sequence ID" value="NZ_JAFREP010000046.1"/>
</dbReference>
<dbReference type="Pfam" id="PF03171">
    <property type="entry name" value="2OG-FeII_Oxy"/>
    <property type="match status" value="1"/>
</dbReference>
<dbReference type="Pfam" id="PF14226">
    <property type="entry name" value="DIOX_N"/>
    <property type="match status" value="1"/>
</dbReference>
<accession>A0A8J7QID6</accession>
<sequence length="314" mass="34874">MSIPHINLSDYREGDAQTKQAFVQTLGKGLEEVGFLTVGGHGLDKEVIAKTYAMFREFFALPEAVKCQYDKVAGGARGYTPFGREHAKDQKLPDLKEFWHTGQELPAGHPLRAEYPDNVWPVEIEGMEAAVTGLYRQFENCAATLLEALADYYGLPKSIFSDMITDGNSILRTIHYPPIDGGMPAGAVRAAAHEDINLITLLIESQGAGLEILTQENEWEAVHALEGDIIVDSGDMLHRLTNGVIPATTHRVVNPVEGENRSRYSMPFFVHPFSACDLTVMDHFVTEERPAKWPPITAGRFLQQRLEEIGLIKK</sequence>
<gene>
    <name evidence="12" type="ORF">J3U88_31080</name>
</gene>
<dbReference type="GO" id="GO:0046872">
    <property type="term" value="F:metal ion binding"/>
    <property type="evidence" value="ECO:0007669"/>
    <property type="project" value="UniProtKB-KW"/>
</dbReference>
<dbReference type="PANTHER" id="PTHR47990">
    <property type="entry name" value="2-OXOGLUTARATE (2OG) AND FE(II)-DEPENDENT OXYGENASE SUPERFAMILY PROTEIN-RELATED"/>
    <property type="match status" value="1"/>
</dbReference>
<dbReference type="PRINTS" id="PR00682">
    <property type="entry name" value="IPNSYNTHASE"/>
</dbReference>
<comment type="catalytic activity">
    <reaction evidence="9">
        <text>L-arginine + 2-oxoglutarate + O2 = guanidine + L-glutamate 5-semialdehyde + succinate + CO2</text>
        <dbReference type="Rhea" id="RHEA:31535"/>
        <dbReference type="ChEBI" id="CHEBI:15379"/>
        <dbReference type="ChEBI" id="CHEBI:16526"/>
        <dbReference type="ChEBI" id="CHEBI:16810"/>
        <dbReference type="ChEBI" id="CHEBI:30031"/>
        <dbReference type="ChEBI" id="CHEBI:30087"/>
        <dbReference type="ChEBI" id="CHEBI:32682"/>
        <dbReference type="ChEBI" id="CHEBI:58066"/>
        <dbReference type="EC" id="1.14.20.7"/>
    </reaction>
</comment>
<evidence type="ECO:0000256" key="3">
    <source>
        <dbReference type="ARBA" id="ARBA00012531"/>
    </source>
</evidence>
<keyword evidence="10" id="KW-0479">Metal-binding</keyword>
<dbReference type="AlphaFoldDB" id="A0A8J7QID6"/>
<dbReference type="InterPro" id="IPR026992">
    <property type="entry name" value="DIOX_N"/>
</dbReference>
<comment type="catalytic activity">
    <reaction evidence="8">
        <text>2-oxoglutarate + O2 + 2 H(+) = ethene + 3 CO2 + H2O</text>
        <dbReference type="Rhea" id="RHEA:31523"/>
        <dbReference type="ChEBI" id="CHEBI:15377"/>
        <dbReference type="ChEBI" id="CHEBI:15378"/>
        <dbReference type="ChEBI" id="CHEBI:15379"/>
        <dbReference type="ChEBI" id="CHEBI:16526"/>
        <dbReference type="ChEBI" id="CHEBI:16810"/>
        <dbReference type="ChEBI" id="CHEBI:18153"/>
        <dbReference type="EC" id="1.13.12.19"/>
    </reaction>
</comment>
<dbReference type="SUPFAM" id="SSF51197">
    <property type="entry name" value="Clavaminate synthase-like"/>
    <property type="match status" value="1"/>
</dbReference>
<keyword evidence="5" id="KW-0266">Ethylene biosynthesis</keyword>
<dbReference type="GO" id="GO:0009693">
    <property type="term" value="P:ethylene biosynthetic process"/>
    <property type="evidence" value="ECO:0007669"/>
    <property type="project" value="UniProtKB-KW"/>
</dbReference>
<name>A0A8J7QID6_9BACT</name>
<dbReference type="PROSITE" id="PS51471">
    <property type="entry name" value="FE2OG_OXY"/>
    <property type="match status" value="1"/>
</dbReference>
<evidence type="ECO:0000313" key="12">
    <source>
        <dbReference type="EMBL" id="MBO1322950.1"/>
    </source>
</evidence>
<dbReference type="InterPro" id="IPR050231">
    <property type="entry name" value="Iron_ascorbate_oxido_reductase"/>
</dbReference>
<protein>
    <recommendedName>
        <fullName evidence="4">2-oxoglutarate-dependent ethylene/succinate-forming enzyme</fullName>
        <ecNumber evidence="3">1.13.12.19</ecNumber>
        <ecNumber evidence="2">1.14.20.7</ecNumber>
    </recommendedName>
    <alternativeName>
        <fullName evidence="6">2-oxoglutarate dioxygenase (ethylene-forming)</fullName>
    </alternativeName>
    <alternativeName>
        <fullName evidence="7">2-oxoglutarate/L-arginine monooxygenase/decarboxylase (succinate-forming)</fullName>
    </alternativeName>
</protein>
<reference evidence="12" key="1">
    <citation type="submission" date="2021-03" db="EMBL/GenBank/DDBJ databases">
        <authorList>
            <person name="Wang G."/>
        </authorList>
    </citation>
    <scope>NUCLEOTIDE SEQUENCE</scope>
    <source>
        <strain evidence="12">KCTC 12899</strain>
    </source>
</reference>
<feature type="domain" description="Fe2OG dioxygenase" evidence="11">
    <location>
        <begin position="166"/>
        <end position="272"/>
    </location>
</feature>
<keyword evidence="10" id="KW-0560">Oxidoreductase</keyword>
<dbReference type="EC" id="1.13.12.19" evidence="3"/>
<keyword evidence="10" id="KW-0408">Iron</keyword>
<evidence type="ECO:0000256" key="10">
    <source>
        <dbReference type="RuleBase" id="RU003682"/>
    </source>
</evidence>